<dbReference type="OrthoDB" id="9034683at2"/>
<protein>
    <recommendedName>
        <fullName evidence="4">Secreted protein</fullName>
    </recommendedName>
</protein>
<dbReference type="EMBL" id="FXAH01000014">
    <property type="protein sequence ID" value="SMF65489.1"/>
    <property type="molecule type" value="Genomic_DNA"/>
</dbReference>
<proteinExistence type="predicted"/>
<gene>
    <name evidence="2" type="ORF">SAMN06295900_11430</name>
</gene>
<evidence type="ECO:0000313" key="2">
    <source>
        <dbReference type="EMBL" id="SMF65489.1"/>
    </source>
</evidence>
<feature type="signal peptide" evidence="1">
    <location>
        <begin position="1"/>
        <end position="23"/>
    </location>
</feature>
<dbReference type="GeneID" id="95551707"/>
<evidence type="ECO:0000313" key="3">
    <source>
        <dbReference type="Proteomes" id="UP000192911"/>
    </source>
</evidence>
<organism evidence="2 3">
    <name type="scientific">Trinickia caryophylli</name>
    <name type="common">Paraburkholderia caryophylli</name>
    <dbReference type="NCBI Taxonomy" id="28094"/>
    <lineage>
        <taxon>Bacteria</taxon>
        <taxon>Pseudomonadati</taxon>
        <taxon>Pseudomonadota</taxon>
        <taxon>Betaproteobacteria</taxon>
        <taxon>Burkholderiales</taxon>
        <taxon>Burkholderiaceae</taxon>
        <taxon>Trinickia</taxon>
    </lineage>
</organism>
<feature type="chain" id="PRO_5013231033" description="Secreted protein" evidence="1">
    <location>
        <begin position="24"/>
        <end position="137"/>
    </location>
</feature>
<dbReference type="RefSeq" id="WP_085229478.1">
    <property type="nucleotide sequence ID" value="NZ_BSQD01000013.1"/>
</dbReference>
<keyword evidence="1" id="KW-0732">Signal</keyword>
<reference evidence="3" key="1">
    <citation type="submission" date="2017-04" db="EMBL/GenBank/DDBJ databases">
        <authorList>
            <person name="Varghese N."/>
            <person name="Submissions S."/>
        </authorList>
    </citation>
    <scope>NUCLEOTIDE SEQUENCE [LARGE SCALE GENOMIC DNA]</scope>
    <source>
        <strain evidence="3">Ballard 720</strain>
    </source>
</reference>
<dbReference type="STRING" id="28094.SAMN06295900_11430"/>
<name>A0A1X7G835_TRICW</name>
<sequence>MSFWRRFLVVVLLVLSQPAQLLAAVQMKDWPGNTVHAQPMGNHAPLCGSGMHALPMHAHADATMAAACRPAKQRVHDMRAHACGNYGSCCADPSVPGTAVAPSPATLVRIVALVREPVVAASFLTGGVERPPRFPLA</sequence>
<keyword evidence="3" id="KW-1185">Reference proteome</keyword>
<accession>A0A1X7G835</accession>
<evidence type="ECO:0008006" key="4">
    <source>
        <dbReference type="Google" id="ProtNLM"/>
    </source>
</evidence>
<dbReference type="Proteomes" id="UP000192911">
    <property type="component" value="Unassembled WGS sequence"/>
</dbReference>
<dbReference type="AlphaFoldDB" id="A0A1X7G835"/>
<evidence type="ECO:0000256" key="1">
    <source>
        <dbReference type="SAM" id="SignalP"/>
    </source>
</evidence>